<dbReference type="PANTHER" id="PTHR30163">
    <property type="entry name" value="MEMBRANE-BOUND LYTIC MUREIN TRANSGLYCOSYLASE B"/>
    <property type="match status" value="1"/>
</dbReference>
<reference evidence="3 4" key="1">
    <citation type="submission" date="2019-11" db="EMBL/GenBank/DDBJ databases">
        <title>Whole-genome sequence of Rhodoplanes serenus DSM 18633, type strain.</title>
        <authorList>
            <person name="Kyndt J.A."/>
            <person name="Meyer T.E."/>
        </authorList>
    </citation>
    <scope>NUCLEOTIDE SEQUENCE [LARGE SCALE GENOMIC DNA]</scope>
    <source>
        <strain evidence="3 4">DSM 18633</strain>
    </source>
</reference>
<dbReference type="InterPro" id="IPR011970">
    <property type="entry name" value="MltB_2"/>
</dbReference>
<dbReference type="GO" id="GO:0009253">
    <property type="term" value="P:peptidoglycan catabolic process"/>
    <property type="evidence" value="ECO:0007669"/>
    <property type="project" value="TreeGrafter"/>
</dbReference>
<dbReference type="AlphaFoldDB" id="A0A9X4XKT3"/>
<dbReference type="InterPro" id="IPR043426">
    <property type="entry name" value="MltB-like"/>
</dbReference>
<evidence type="ECO:0000256" key="1">
    <source>
        <dbReference type="SAM" id="SignalP"/>
    </source>
</evidence>
<proteinExistence type="predicted"/>
<dbReference type="SUPFAM" id="SSF53955">
    <property type="entry name" value="Lysozyme-like"/>
    <property type="match status" value="1"/>
</dbReference>
<feature type="domain" description="Transglycosylase SLT" evidence="2">
    <location>
        <begin position="37"/>
        <end position="245"/>
    </location>
</feature>
<dbReference type="Proteomes" id="UP000438991">
    <property type="component" value="Unassembled WGS sequence"/>
</dbReference>
<accession>A0A9X4XKT3</accession>
<organism evidence="3 4">
    <name type="scientific">Rhodoplanes serenus</name>
    <dbReference type="NCBI Taxonomy" id="200615"/>
    <lineage>
        <taxon>Bacteria</taxon>
        <taxon>Pseudomonadati</taxon>
        <taxon>Pseudomonadota</taxon>
        <taxon>Alphaproteobacteria</taxon>
        <taxon>Hyphomicrobiales</taxon>
        <taxon>Nitrobacteraceae</taxon>
        <taxon>Rhodoplanes</taxon>
    </lineage>
</organism>
<sequence>MMIRAAAARLRPLAAALAVSVGIGAGPAVAAQCGGDFGTFLAAMGREAQAQGVSRAVIDQAFAGVTADPAVLAFDRRQRGTFRKTFEEYAATRVVPARIKRARTLMQKHAALLGRVERQFGVSKELLMAIWTLESDNGTGDMGKLPVVRTIATLAHDCRRTELFQRELIAALQIVQRGDLPLRDLIGAYAGELGQTQFLPSSYIKYGVDYDGNGHVDLRHSIPDVLASTANLLKVNGWQPGAPFGEGTPNFEVMREWNRSVIYRKTMALFAERLTE</sequence>
<evidence type="ECO:0000313" key="3">
    <source>
        <dbReference type="EMBL" id="MTW16990.1"/>
    </source>
</evidence>
<dbReference type="InterPro" id="IPR031304">
    <property type="entry name" value="SLT_2"/>
</dbReference>
<dbReference type="Gene3D" id="1.10.8.350">
    <property type="entry name" value="Bacterial muramidase"/>
    <property type="match status" value="1"/>
</dbReference>
<comment type="caution">
    <text evidence="3">The sequence shown here is derived from an EMBL/GenBank/DDBJ whole genome shotgun (WGS) entry which is preliminary data.</text>
</comment>
<dbReference type="EMBL" id="WNKV01000008">
    <property type="protein sequence ID" value="MTW16990.1"/>
    <property type="molecule type" value="Genomic_DNA"/>
</dbReference>
<feature type="chain" id="PRO_5040907627" evidence="1">
    <location>
        <begin position="31"/>
        <end position="276"/>
    </location>
</feature>
<evidence type="ECO:0000313" key="4">
    <source>
        <dbReference type="Proteomes" id="UP000438991"/>
    </source>
</evidence>
<feature type="signal peptide" evidence="1">
    <location>
        <begin position="1"/>
        <end position="30"/>
    </location>
</feature>
<dbReference type="InterPro" id="IPR023346">
    <property type="entry name" value="Lysozyme-like_dom_sf"/>
</dbReference>
<keyword evidence="1" id="KW-0732">Signal</keyword>
<dbReference type="Gene3D" id="1.10.530.10">
    <property type="match status" value="1"/>
</dbReference>
<dbReference type="Pfam" id="PF13406">
    <property type="entry name" value="SLT_2"/>
    <property type="match status" value="1"/>
</dbReference>
<name>A0A9X4XKT3_9BRAD</name>
<dbReference type="GO" id="GO:0008933">
    <property type="term" value="F:peptidoglycan lytic transglycosylase activity"/>
    <property type="evidence" value="ECO:0007669"/>
    <property type="project" value="TreeGrafter"/>
</dbReference>
<dbReference type="NCBIfam" id="TIGR02283">
    <property type="entry name" value="MltB_2"/>
    <property type="match status" value="1"/>
</dbReference>
<evidence type="ECO:0000259" key="2">
    <source>
        <dbReference type="Pfam" id="PF13406"/>
    </source>
</evidence>
<dbReference type="PANTHER" id="PTHR30163:SF8">
    <property type="entry name" value="LYTIC MUREIN TRANSGLYCOSYLASE"/>
    <property type="match status" value="1"/>
</dbReference>
<gene>
    <name evidence="3" type="ORF">GJ689_12330</name>
</gene>
<protein>
    <submittedName>
        <fullName evidence="3">Lytic murein transglycosylase</fullName>
    </submittedName>
</protein>